<dbReference type="EMBL" id="JABSTU010000009">
    <property type="protein sequence ID" value="KAH8021942.1"/>
    <property type="molecule type" value="Genomic_DNA"/>
</dbReference>
<feature type="compositionally biased region" description="Polar residues" evidence="1">
    <location>
        <begin position="266"/>
        <end position="277"/>
    </location>
</feature>
<keyword evidence="3" id="KW-1185">Reference proteome</keyword>
<feature type="compositionally biased region" description="Polar residues" evidence="1">
    <location>
        <begin position="58"/>
        <end position="79"/>
    </location>
</feature>
<dbReference type="VEuPathDB" id="VectorBase:LOC119169620"/>
<dbReference type="InterPro" id="IPR042089">
    <property type="entry name" value="Peptidase_M13_dom_2"/>
</dbReference>
<comment type="caution">
    <text evidence="2">The sequence shown here is derived from an EMBL/GenBank/DDBJ whole genome shotgun (WGS) entry which is preliminary data.</text>
</comment>
<proteinExistence type="predicted"/>
<accession>A0A9J6DJ85</accession>
<dbReference type="PANTHER" id="PTHR11733">
    <property type="entry name" value="ZINC METALLOPROTEASE FAMILY M13 NEPRILYSIN-RELATED"/>
    <property type="match status" value="1"/>
</dbReference>
<reference evidence="2" key="1">
    <citation type="journal article" date="2020" name="Cell">
        <title>Large-Scale Comparative Analyses of Tick Genomes Elucidate Their Genetic Diversity and Vector Capacities.</title>
        <authorList>
            <consortium name="Tick Genome and Microbiome Consortium (TIGMIC)"/>
            <person name="Jia N."/>
            <person name="Wang J."/>
            <person name="Shi W."/>
            <person name="Du L."/>
            <person name="Sun Y."/>
            <person name="Zhan W."/>
            <person name="Jiang J.F."/>
            <person name="Wang Q."/>
            <person name="Zhang B."/>
            <person name="Ji P."/>
            <person name="Bell-Sakyi L."/>
            <person name="Cui X.M."/>
            <person name="Yuan T.T."/>
            <person name="Jiang B.G."/>
            <person name="Yang W.F."/>
            <person name="Lam T.T."/>
            <person name="Chang Q.C."/>
            <person name="Ding S.J."/>
            <person name="Wang X.J."/>
            <person name="Zhu J.G."/>
            <person name="Ruan X.D."/>
            <person name="Zhao L."/>
            <person name="Wei J.T."/>
            <person name="Ye R.Z."/>
            <person name="Que T.C."/>
            <person name="Du C.H."/>
            <person name="Zhou Y.H."/>
            <person name="Cheng J.X."/>
            <person name="Dai P.F."/>
            <person name="Guo W.B."/>
            <person name="Han X.H."/>
            <person name="Huang E.J."/>
            <person name="Li L.F."/>
            <person name="Wei W."/>
            <person name="Gao Y.C."/>
            <person name="Liu J.Z."/>
            <person name="Shao H.Z."/>
            <person name="Wang X."/>
            <person name="Wang C.C."/>
            <person name="Yang T.C."/>
            <person name="Huo Q.B."/>
            <person name="Li W."/>
            <person name="Chen H.Y."/>
            <person name="Chen S.E."/>
            <person name="Zhou L.G."/>
            <person name="Ni X.B."/>
            <person name="Tian J.H."/>
            <person name="Sheng Y."/>
            <person name="Liu T."/>
            <person name="Pan Y.S."/>
            <person name="Xia L.Y."/>
            <person name="Li J."/>
            <person name="Zhao F."/>
            <person name="Cao W.C."/>
        </authorList>
    </citation>
    <scope>NUCLEOTIDE SEQUENCE</scope>
    <source>
        <strain evidence="2">Rmic-2018</strain>
    </source>
</reference>
<feature type="compositionally biased region" description="Basic residues" evidence="1">
    <location>
        <begin position="379"/>
        <end position="388"/>
    </location>
</feature>
<feature type="compositionally biased region" description="Polar residues" evidence="1">
    <location>
        <begin position="188"/>
        <end position="205"/>
    </location>
</feature>
<dbReference type="Proteomes" id="UP000821866">
    <property type="component" value="Chromosome 7"/>
</dbReference>
<dbReference type="GO" id="GO:0004222">
    <property type="term" value="F:metalloendopeptidase activity"/>
    <property type="evidence" value="ECO:0007669"/>
    <property type="project" value="InterPro"/>
</dbReference>
<dbReference type="PROSITE" id="PS51885">
    <property type="entry name" value="NEPRILYSIN"/>
    <property type="match status" value="1"/>
</dbReference>
<evidence type="ECO:0008006" key="4">
    <source>
        <dbReference type="Google" id="ProtNLM"/>
    </source>
</evidence>
<feature type="compositionally biased region" description="Polar residues" evidence="1">
    <location>
        <begin position="134"/>
        <end position="147"/>
    </location>
</feature>
<dbReference type="GO" id="GO:0016485">
    <property type="term" value="P:protein processing"/>
    <property type="evidence" value="ECO:0007669"/>
    <property type="project" value="TreeGrafter"/>
</dbReference>
<dbReference type="Gene3D" id="1.10.1380.10">
    <property type="entry name" value="Neutral endopeptidase , domain2"/>
    <property type="match status" value="1"/>
</dbReference>
<dbReference type="AlphaFoldDB" id="A0A9J6DJ85"/>
<reference evidence="2" key="2">
    <citation type="submission" date="2021-09" db="EMBL/GenBank/DDBJ databases">
        <authorList>
            <person name="Jia N."/>
            <person name="Wang J."/>
            <person name="Shi W."/>
            <person name="Du L."/>
            <person name="Sun Y."/>
            <person name="Zhan W."/>
            <person name="Jiang J."/>
            <person name="Wang Q."/>
            <person name="Zhang B."/>
            <person name="Ji P."/>
            <person name="Sakyi L.B."/>
            <person name="Cui X."/>
            <person name="Yuan T."/>
            <person name="Jiang B."/>
            <person name="Yang W."/>
            <person name="Lam T.T.-Y."/>
            <person name="Chang Q."/>
            <person name="Ding S."/>
            <person name="Wang X."/>
            <person name="Zhu J."/>
            <person name="Ruan X."/>
            <person name="Zhao L."/>
            <person name="Wei J."/>
            <person name="Que T."/>
            <person name="Du C."/>
            <person name="Cheng J."/>
            <person name="Dai P."/>
            <person name="Han X."/>
            <person name="Huang E."/>
            <person name="Gao Y."/>
            <person name="Liu J."/>
            <person name="Shao H."/>
            <person name="Ye R."/>
            <person name="Li L."/>
            <person name="Wei W."/>
            <person name="Wang X."/>
            <person name="Wang C."/>
            <person name="Huo Q."/>
            <person name="Li W."/>
            <person name="Guo W."/>
            <person name="Chen H."/>
            <person name="Chen S."/>
            <person name="Zhou L."/>
            <person name="Zhou L."/>
            <person name="Ni X."/>
            <person name="Tian J."/>
            <person name="Zhou Y."/>
            <person name="Sheng Y."/>
            <person name="Liu T."/>
            <person name="Pan Y."/>
            <person name="Xia L."/>
            <person name="Li J."/>
            <person name="Zhao F."/>
            <person name="Cao W."/>
        </authorList>
    </citation>
    <scope>NUCLEOTIDE SEQUENCE</scope>
    <source>
        <strain evidence="2">Rmic-2018</strain>
        <tissue evidence="2">Larvae</tissue>
    </source>
</reference>
<dbReference type="Gene3D" id="3.40.390.10">
    <property type="entry name" value="Collagenase (Catalytic Domain)"/>
    <property type="match status" value="2"/>
</dbReference>
<protein>
    <recommendedName>
        <fullName evidence="4">M13 family peptidase</fullName>
    </recommendedName>
</protein>
<dbReference type="GO" id="GO:0005886">
    <property type="term" value="C:plasma membrane"/>
    <property type="evidence" value="ECO:0007669"/>
    <property type="project" value="TreeGrafter"/>
</dbReference>
<feature type="region of interest" description="Disordered" evidence="1">
    <location>
        <begin position="378"/>
        <end position="398"/>
    </location>
</feature>
<feature type="compositionally biased region" description="Low complexity" evidence="1">
    <location>
        <begin position="90"/>
        <end position="104"/>
    </location>
</feature>
<evidence type="ECO:0000256" key="1">
    <source>
        <dbReference type="SAM" id="MobiDB-lite"/>
    </source>
</evidence>
<evidence type="ECO:0000313" key="3">
    <source>
        <dbReference type="Proteomes" id="UP000821866"/>
    </source>
</evidence>
<name>A0A9J6DJ85_RHIMP</name>
<dbReference type="PANTHER" id="PTHR11733:SF241">
    <property type="entry name" value="GH26575P-RELATED"/>
    <property type="match status" value="1"/>
</dbReference>
<evidence type="ECO:0000313" key="2">
    <source>
        <dbReference type="EMBL" id="KAH8021942.1"/>
    </source>
</evidence>
<feature type="region of interest" description="Disordered" evidence="1">
    <location>
        <begin position="1"/>
        <end position="355"/>
    </location>
</feature>
<sequence length="991" mass="108750">MNEKNSPKRQYSGPTAPCGALHSAARQQSLCSRRETSATEPVNDVNASVVPESEDSSKYTTRTTQFFPALQTSAPSEGSSVEKPLPPESLKPSSRSLSSSGLSRYQRERTSPAYVAQGHPGPQEAKKVPVKASISPSTLMSRSGSQLSKRDRFSSGAPPKLIRSASDARRSASVLDGGRPKKSIPTGRLSSTGSPERNTTSSSPVHSPVREVLTGSCPSKRSGVKKLPLDMQGATAAKNPLPSDSTAVLEKKAPTVAQRSSFRKSIVTSPRKGSSAANHVGFPRSLSHSASPPQQRHIVGTSRAPNTDPPVPLSGRLISVLKRGEDRPKASPPLRATRKSSSPTSAASPSSSMANGRQFISRRFLSFIGATHAGEDNRRLRRKLRGRRTPPQEPGPVERAKLWKNPFQHQSLQPPGALAALRDYRATRHRAQGERASSSATNYWLYKPALGVVLIALVAFITWSQVRHHLVPPTALVAPVCNSPTCRYYARLLTYTMDASTDPCQDFYQHVCGRWIWDGRSSVAKVNWAKFLEDYMSRIANRSLGSAGNARNTTRDAARYIKTCLAPLDSDNVDEVKQVLAAGGILWPLEPNIGRADFISALFYMARRVGAPVFFDVTLTDVPGRAFVVFAKDEAYDATYAKVTEHVNTLYAKDHYQACCEAFASPGNHVRCHELFDDFIRMKHDFDAYYAARESTGVNASVTSFLSYAPRVSEDRWVAQFEIYFNATLDDVGGVSIDDLEQFQAVFQLLEHYGERMMLDLFGWLSVQVLIHYTNKGLMNSFYRHHEITNGEHLDRCFTIAYAAFGSAARVDARKDSQRPYLAYDAYDSTLIEGFRLSPQHFTPPWYASDAPGGVLVGGILLRLVAALFMDYVERSHDFNATYEANHRCLDPHGTSGGVDKDVQAVTASLNVVASMYRASPADLAVAPLPSPLFSNDGFMYAFVCWLFCGDAVRGSVMCNTPVKHNIHFSRAFACPKGSNMNPESKCTLRV</sequence>
<dbReference type="InterPro" id="IPR000718">
    <property type="entry name" value="Peptidase_M13"/>
</dbReference>
<gene>
    <name evidence="2" type="ORF">HPB51_018791</name>
</gene>
<dbReference type="InterPro" id="IPR024079">
    <property type="entry name" value="MetalloPept_cat_dom_sf"/>
</dbReference>
<feature type="compositionally biased region" description="Low complexity" evidence="1">
    <location>
        <begin position="340"/>
        <end position="352"/>
    </location>
</feature>
<organism evidence="2 3">
    <name type="scientific">Rhipicephalus microplus</name>
    <name type="common">Cattle tick</name>
    <name type="synonym">Boophilus microplus</name>
    <dbReference type="NCBI Taxonomy" id="6941"/>
    <lineage>
        <taxon>Eukaryota</taxon>
        <taxon>Metazoa</taxon>
        <taxon>Ecdysozoa</taxon>
        <taxon>Arthropoda</taxon>
        <taxon>Chelicerata</taxon>
        <taxon>Arachnida</taxon>
        <taxon>Acari</taxon>
        <taxon>Parasitiformes</taxon>
        <taxon>Ixodida</taxon>
        <taxon>Ixodoidea</taxon>
        <taxon>Ixodidae</taxon>
        <taxon>Rhipicephalinae</taxon>
        <taxon>Rhipicephalus</taxon>
        <taxon>Boophilus</taxon>
    </lineage>
</organism>
<dbReference type="SUPFAM" id="SSF55486">
    <property type="entry name" value="Metalloproteases ('zincins'), catalytic domain"/>
    <property type="match status" value="1"/>
</dbReference>